<dbReference type="RefSeq" id="WP_091543040.1">
    <property type="nucleotide sequence ID" value="NZ_FMUS01000012.1"/>
</dbReference>
<accession>A0A1G5HMY1</accession>
<dbReference type="Gene3D" id="2.120.10.30">
    <property type="entry name" value="TolB, C-terminal domain"/>
    <property type="match status" value="1"/>
</dbReference>
<keyword evidence="4" id="KW-1185">Reference proteome</keyword>
<dbReference type="EMBL" id="FMUS01000012">
    <property type="protein sequence ID" value="SCY65097.1"/>
    <property type="molecule type" value="Genomic_DNA"/>
</dbReference>
<feature type="transmembrane region" description="Helical" evidence="1">
    <location>
        <begin position="6"/>
        <end position="27"/>
    </location>
</feature>
<evidence type="ECO:0000313" key="4">
    <source>
        <dbReference type="Proteomes" id="UP000198636"/>
    </source>
</evidence>
<feature type="transmembrane region" description="Helical" evidence="1">
    <location>
        <begin position="39"/>
        <end position="57"/>
    </location>
</feature>
<dbReference type="SUPFAM" id="SSF101898">
    <property type="entry name" value="NHL repeat"/>
    <property type="match status" value="1"/>
</dbReference>
<dbReference type="Gene3D" id="3.30.2010.10">
    <property type="entry name" value="Metalloproteases ('zincins'), catalytic domain"/>
    <property type="match status" value="1"/>
</dbReference>
<dbReference type="SUPFAM" id="SSF53850">
    <property type="entry name" value="Periplasmic binding protein-like II"/>
    <property type="match status" value="1"/>
</dbReference>
<protein>
    <submittedName>
        <fullName evidence="3">Signal transducer regulating beta-lactamase production, contains metallopeptidase domain</fullName>
    </submittedName>
</protein>
<feature type="domain" description="Peptidase M56" evidence="2">
    <location>
        <begin position="9"/>
        <end position="351"/>
    </location>
</feature>
<dbReference type="Proteomes" id="UP000198636">
    <property type="component" value="Unassembled WGS sequence"/>
</dbReference>
<dbReference type="STRING" id="1120976.SAMN03080606_02054"/>
<keyword evidence="1" id="KW-0472">Membrane</keyword>
<dbReference type="InterPro" id="IPR011042">
    <property type="entry name" value="6-blade_b-propeller_TolB-like"/>
</dbReference>
<feature type="transmembrane region" description="Helical" evidence="1">
    <location>
        <begin position="157"/>
        <end position="176"/>
    </location>
</feature>
<keyword evidence="1" id="KW-0812">Transmembrane</keyword>
<sequence>MTLLNVFYTILKMSFYGSVAAIVILIAKKIFKNKINAKWHYLMWLILIIRLIIPYYPESSISIYNFFSSNNHKTEEIQSPVINNMSFNYINSNNSQFEEKPSEQKDISTDSSLIDDEKQDFVNKNEYTFNLQPNQSRYTFSQYTYDSNISRFKARDIAAKIWLLGVCLGAVYILWLQVSYSIKIKKLPQCKDRSIIEVYEGCKSKMKVKKKIPLVMDSRIKTPSLMGIMHPKIILSPDYVQILTEDELKFVFMHELAHYKRKDIIVRWILIILQILHWFNPLIWLVFNIIHQDAEKACDEQVLSYIEPNEYIKYGNAMLKMLHIFSGDNGMCGAVGMINRKKFIFERVKNIVNFKKNYLLWSILGIVIFSSLAVFLLTNAKQTPQEVIKIKYEAEEIGKDIKLGGISKIKPLSNEQLLTYDMEKRQFMTIDDEGNKKDINIEGLPQDFPVQLFAIDANDYIYSFVSNTEAKIYVHNIEGRKIREFDLELKDINISEENGIFQWDMKADSKGNIYLLIPQAQQATIQVIDTEGKHMKTLKLDGYAFMELDEEDNLYTIVYKDKVYITKQNPLKDEIFWEYQDDKNLSYIHNAVYSKQDKSIYLAELNSSNISKFDLESQGLYKIINMDSLLSQKNIYEFFLRDFTVNNDGHIYLYINNRKDSISSLYRVSSKKIHIEDGIKELTISVRYLSSTLEYAINKFENEHPDIVINIDNHNAFSWLTSDMTYEESLKASEESARKANDFVQKINAQMLTGKGPDILLIDSIPYRRYADKNLLLDLKALMEEDDSFDKSHYYTNIFDALEYKDKLYVMPLGFSYPALLTNTGFLKEQSVEVNDKGWSWQDFLDIANKVTKDLDGDGTNDIYGMPTIVPENLFKYIYGSLDKSFVDYETGKAYFASEEFIDLLKMCKNMSQESFVNPDTSEGDINMGGVVFLPSSINDFSIFINNGRMNADEVSFFRYPTLNSTTHNFASGEMYGINSQTEHKEEAWEFIKFLISEEIQCYQKKFDIPVNKKAREIKIQDRFADVEDMINKYGILYSYQVTSPEEIKNQLIDNMEKLNGISTKLNHTNMNDMQVDLIIDEEVRRFFNGLQSPEETAEAIQRKVEMYFKE</sequence>
<dbReference type="PANTHER" id="PTHR34978">
    <property type="entry name" value="POSSIBLE SENSOR-TRANSDUCER PROTEIN BLAR"/>
    <property type="match status" value="1"/>
</dbReference>
<dbReference type="InterPro" id="IPR052173">
    <property type="entry name" value="Beta-lactam_resp_regulator"/>
</dbReference>
<dbReference type="CDD" id="cd07341">
    <property type="entry name" value="M56_BlaR1_MecR1_like"/>
    <property type="match status" value="1"/>
</dbReference>
<keyword evidence="1" id="KW-1133">Transmembrane helix</keyword>
<dbReference type="InterPro" id="IPR006059">
    <property type="entry name" value="SBP"/>
</dbReference>
<feature type="transmembrane region" description="Helical" evidence="1">
    <location>
        <begin position="358"/>
        <end position="377"/>
    </location>
</feature>
<dbReference type="AlphaFoldDB" id="A0A1G5HMY1"/>
<dbReference type="PANTHER" id="PTHR34978:SF3">
    <property type="entry name" value="SLR0241 PROTEIN"/>
    <property type="match status" value="1"/>
</dbReference>
<name>A0A1G5HMY1_9FIRM</name>
<evidence type="ECO:0000313" key="3">
    <source>
        <dbReference type="EMBL" id="SCY65097.1"/>
    </source>
</evidence>
<organism evidence="3 4">
    <name type="scientific">Alkaliphilus peptidifermentans DSM 18978</name>
    <dbReference type="NCBI Taxonomy" id="1120976"/>
    <lineage>
        <taxon>Bacteria</taxon>
        <taxon>Bacillati</taxon>
        <taxon>Bacillota</taxon>
        <taxon>Clostridia</taxon>
        <taxon>Peptostreptococcales</taxon>
        <taxon>Natronincolaceae</taxon>
        <taxon>Alkaliphilus</taxon>
    </lineage>
</organism>
<gene>
    <name evidence="3" type="ORF">SAMN03080606_02054</name>
</gene>
<dbReference type="InterPro" id="IPR008756">
    <property type="entry name" value="Peptidase_M56"/>
</dbReference>
<reference evidence="3 4" key="1">
    <citation type="submission" date="2016-10" db="EMBL/GenBank/DDBJ databases">
        <authorList>
            <person name="de Groot N.N."/>
        </authorList>
    </citation>
    <scope>NUCLEOTIDE SEQUENCE [LARGE SCALE GENOMIC DNA]</scope>
    <source>
        <strain evidence="3 4">DSM 18978</strain>
    </source>
</reference>
<dbReference type="Pfam" id="PF05569">
    <property type="entry name" value="Peptidase_M56"/>
    <property type="match status" value="1"/>
</dbReference>
<evidence type="ECO:0000256" key="1">
    <source>
        <dbReference type="SAM" id="Phobius"/>
    </source>
</evidence>
<evidence type="ECO:0000259" key="2">
    <source>
        <dbReference type="Pfam" id="PF05569"/>
    </source>
</evidence>
<dbReference type="Pfam" id="PF01547">
    <property type="entry name" value="SBP_bac_1"/>
    <property type="match status" value="1"/>
</dbReference>
<dbReference type="Gene3D" id="3.40.190.10">
    <property type="entry name" value="Periplasmic binding protein-like II"/>
    <property type="match status" value="1"/>
</dbReference>
<proteinExistence type="predicted"/>
<feature type="transmembrane region" description="Helical" evidence="1">
    <location>
        <begin position="265"/>
        <end position="287"/>
    </location>
</feature>
<dbReference type="OrthoDB" id="383937at2"/>